<protein>
    <submittedName>
        <fullName evidence="7">TetR/AcrR family transcriptional regulator</fullName>
    </submittedName>
</protein>
<evidence type="ECO:0000313" key="7">
    <source>
        <dbReference type="EMBL" id="PJI24408.1"/>
    </source>
</evidence>
<accession>A0A246ES94</accession>
<dbReference type="SUPFAM" id="SSF46689">
    <property type="entry name" value="Homeodomain-like"/>
    <property type="match status" value="1"/>
</dbReference>
<dbReference type="Proteomes" id="UP000231201">
    <property type="component" value="Unassembled WGS sequence"/>
</dbReference>
<gene>
    <name evidence="7" type="ORF">CTM59_09830</name>
    <name evidence="6" type="ORF">CUB97_05595</name>
</gene>
<dbReference type="Gene3D" id="1.10.357.10">
    <property type="entry name" value="Tetracycline Repressor, domain 2"/>
    <property type="match status" value="1"/>
</dbReference>
<reference evidence="7 9" key="2">
    <citation type="submission" date="2017-11" db="EMBL/GenBank/DDBJ databases">
        <title>Genome sequencing of Prevotella intermedia KCOM 2833.</title>
        <authorList>
            <person name="Kook J.-K."/>
            <person name="Park S.-N."/>
            <person name="Lim Y.K."/>
        </authorList>
    </citation>
    <scope>NUCLEOTIDE SEQUENCE [LARGE SCALE GENOMIC DNA]</scope>
    <source>
        <strain evidence="7 9">KCOM 2833</strain>
    </source>
</reference>
<evidence type="ECO:0000313" key="9">
    <source>
        <dbReference type="Proteomes" id="UP000231201"/>
    </source>
</evidence>
<evidence type="ECO:0000256" key="1">
    <source>
        <dbReference type="ARBA" id="ARBA00023015"/>
    </source>
</evidence>
<organism evidence="7 9">
    <name type="scientific">Prevotella intermedia</name>
    <dbReference type="NCBI Taxonomy" id="28131"/>
    <lineage>
        <taxon>Bacteria</taxon>
        <taxon>Pseudomonadati</taxon>
        <taxon>Bacteroidota</taxon>
        <taxon>Bacteroidia</taxon>
        <taxon>Bacteroidales</taxon>
        <taxon>Prevotellaceae</taxon>
        <taxon>Prevotella</taxon>
    </lineage>
</organism>
<sequence length="203" mass="23496">MNKKEERRNNILLGAFKLFMSKEYANVTTSDLEEVTGVSRGAIYYKVKNKDGLYRAVIDKFVFNLIVDSLNRDISVSQKTPFWDFIMNELELIRSRMSLIRKSNIDATAAQYLNLLSSACFHYEGFKDKSKDLERDILKLWLNYFHKGVKAGELKKDADPDLAISTFRSLYYGDAFSLSIIGGELDIESLKRKYLLLYNTIRL</sequence>
<dbReference type="PANTHER" id="PTHR30055:SF234">
    <property type="entry name" value="HTH-TYPE TRANSCRIPTIONAL REGULATOR BETI"/>
    <property type="match status" value="1"/>
</dbReference>
<reference evidence="6 8" key="1">
    <citation type="submission" date="2017-11" db="EMBL/GenBank/DDBJ databases">
        <title>Genome sequencing of Prevotella intermedia KCOM 1779.</title>
        <authorList>
            <person name="Kook J.-K."/>
            <person name="Park S.-N."/>
            <person name="Lim Y.K."/>
        </authorList>
    </citation>
    <scope>NUCLEOTIDE SEQUENCE [LARGE SCALE GENOMIC DNA]</scope>
    <source>
        <strain evidence="6 8">KCOM 1779</strain>
    </source>
</reference>
<dbReference type="Pfam" id="PF00440">
    <property type="entry name" value="TetR_N"/>
    <property type="match status" value="1"/>
</dbReference>
<proteinExistence type="predicted"/>
<dbReference type="GO" id="GO:0000976">
    <property type="term" value="F:transcription cis-regulatory region binding"/>
    <property type="evidence" value="ECO:0007669"/>
    <property type="project" value="TreeGrafter"/>
</dbReference>
<name>A0A246ES94_PREIN</name>
<evidence type="ECO:0000256" key="2">
    <source>
        <dbReference type="ARBA" id="ARBA00023125"/>
    </source>
</evidence>
<dbReference type="InterPro" id="IPR036271">
    <property type="entry name" value="Tet_transcr_reg_TetR-rel_C_sf"/>
</dbReference>
<evidence type="ECO:0000259" key="5">
    <source>
        <dbReference type="PROSITE" id="PS50977"/>
    </source>
</evidence>
<dbReference type="EMBL" id="PGGD01000001">
    <property type="protein sequence ID" value="PJF00764.1"/>
    <property type="molecule type" value="Genomic_DNA"/>
</dbReference>
<evidence type="ECO:0000256" key="3">
    <source>
        <dbReference type="ARBA" id="ARBA00023163"/>
    </source>
</evidence>
<dbReference type="SUPFAM" id="SSF48498">
    <property type="entry name" value="Tetracyclin repressor-like, C-terminal domain"/>
    <property type="match status" value="1"/>
</dbReference>
<dbReference type="EMBL" id="PENH01000002">
    <property type="protein sequence ID" value="PJI24408.1"/>
    <property type="molecule type" value="Genomic_DNA"/>
</dbReference>
<evidence type="ECO:0000313" key="6">
    <source>
        <dbReference type="EMBL" id="PJF00764.1"/>
    </source>
</evidence>
<dbReference type="InterPro" id="IPR009057">
    <property type="entry name" value="Homeodomain-like_sf"/>
</dbReference>
<dbReference type="AlphaFoldDB" id="A0A246ES94"/>
<evidence type="ECO:0000256" key="4">
    <source>
        <dbReference type="PROSITE-ProRule" id="PRU00335"/>
    </source>
</evidence>
<dbReference type="Proteomes" id="UP000228641">
    <property type="component" value="Unassembled WGS sequence"/>
</dbReference>
<feature type="DNA-binding region" description="H-T-H motif" evidence="4">
    <location>
        <begin position="28"/>
        <end position="47"/>
    </location>
</feature>
<evidence type="ECO:0000313" key="8">
    <source>
        <dbReference type="Proteomes" id="UP000228641"/>
    </source>
</evidence>
<keyword evidence="1" id="KW-0805">Transcription regulation</keyword>
<dbReference type="PANTHER" id="PTHR30055">
    <property type="entry name" value="HTH-TYPE TRANSCRIPTIONAL REGULATOR RUTR"/>
    <property type="match status" value="1"/>
</dbReference>
<dbReference type="RefSeq" id="WP_006256388.1">
    <property type="nucleotide sequence ID" value="NZ_CP024725.1"/>
</dbReference>
<keyword evidence="2 4" id="KW-0238">DNA-binding</keyword>
<dbReference type="PROSITE" id="PS50977">
    <property type="entry name" value="HTH_TETR_2"/>
    <property type="match status" value="1"/>
</dbReference>
<dbReference type="GeneID" id="84577139"/>
<dbReference type="GO" id="GO:0003700">
    <property type="term" value="F:DNA-binding transcription factor activity"/>
    <property type="evidence" value="ECO:0007669"/>
    <property type="project" value="TreeGrafter"/>
</dbReference>
<feature type="domain" description="HTH tetR-type" evidence="5">
    <location>
        <begin position="5"/>
        <end position="65"/>
    </location>
</feature>
<comment type="caution">
    <text evidence="7">The sequence shown here is derived from an EMBL/GenBank/DDBJ whole genome shotgun (WGS) entry which is preliminary data.</text>
</comment>
<dbReference type="InterPro" id="IPR001647">
    <property type="entry name" value="HTH_TetR"/>
</dbReference>
<dbReference type="InterPro" id="IPR050109">
    <property type="entry name" value="HTH-type_TetR-like_transc_reg"/>
</dbReference>
<keyword evidence="3" id="KW-0804">Transcription</keyword>